<dbReference type="GO" id="GO:0016491">
    <property type="term" value="F:oxidoreductase activity"/>
    <property type="evidence" value="ECO:0007669"/>
    <property type="project" value="UniProtKB-KW"/>
</dbReference>
<accession>A0A0D0BT51</accession>
<comment type="pathway">
    <text evidence="1">Mycotoxin biosynthesis.</text>
</comment>
<evidence type="ECO:0000256" key="3">
    <source>
        <dbReference type="ARBA" id="ARBA00035112"/>
    </source>
</evidence>
<dbReference type="AlphaFoldDB" id="A0A0D0BT51"/>
<dbReference type="PANTHER" id="PTHR33365">
    <property type="entry name" value="YALI0B05434P"/>
    <property type="match status" value="1"/>
</dbReference>
<dbReference type="PANTHER" id="PTHR33365:SF11">
    <property type="entry name" value="TAT PATHWAY SIGNAL SEQUENCE"/>
    <property type="match status" value="1"/>
</dbReference>
<protein>
    <submittedName>
        <fullName evidence="4">Uncharacterized protein</fullName>
    </submittedName>
</protein>
<keyword evidence="2" id="KW-0560">Oxidoreductase</keyword>
<reference evidence="4 5" key="1">
    <citation type="submission" date="2014-04" db="EMBL/GenBank/DDBJ databases">
        <title>Evolutionary Origins and Diversification of the Mycorrhizal Mutualists.</title>
        <authorList>
            <consortium name="DOE Joint Genome Institute"/>
            <consortium name="Mycorrhizal Genomics Consortium"/>
            <person name="Kohler A."/>
            <person name="Kuo A."/>
            <person name="Nagy L.G."/>
            <person name="Floudas D."/>
            <person name="Copeland A."/>
            <person name="Barry K.W."/>
            <person name="Cichocki N."/>
            <person name="Veneault-Fourrey C."/>
            <person name="LaButti K."/>
            <person name="Lindquist E.A."/>
            <person name="Lipzen A."/>
            <person name="Lundell T."/>
            <person name="Morin E."/>
            <person name="Murat C."/>
            <person name="Riley R."/>
            <person name="Ohm R."/>
            <person name="Sun H."/>
            <person name="Tunlid A."/>
            <person name="Henrissat B."/>
            <person name="Grigoriev I.V."/>
            <person name="Hibbett D.S."/>
            <person name="Martin F."/>
        </authorList>
    </citation>
    <scope>NUCLEOTIDE SEQUENCE [LARGE SCALE GENOMIC DNA]</scope>
    <source>
        <strain evidence="4 5">FD-317 M1</strain>
    </source>
</reference>
<evidence type="ECO:0000313" key="4">
    <source>
        <dbReference type="EMBL" id="KIK52784.1"/>
    </source>
</evidence>
<dbReference type="EMBL" id="KN834837">
    <property type="protein sequence ID" value="KIK52784.1"/>
    <property type="molecule type" value="Genomic_DNA"/>
</dbReference>
<dbReference type="GO" id="GO:0043386">
    <property type="term" value="P:mycotoxin biosynthetic process"/>
    <property type="evidence" value="ECO:0007669"/>
    <property type="project" value="InterPro"/>
</dbReference>
<dbReference type="Pfam" id="PF11807">
    <property type="entry name" value="UstYa"/>
    <property type="match status" value="1"/>
</dbReference>
<evidence type="ECO:0000256" key="2">
    <source>
        <dbReference type="ARBA" id="ARBA00023002"/>
    </source>
</evidence>
<evidence type="ECO:0000256" key="1">
    <source>
        <dbReference type="ARBA" id="ARBA00004685"/>
    </source>
</evidence>
<evidence type="ECO:0000313" key="5">
    <source>
        <dbReference type="Proteomes" id="UP000053593"/>
    </source>
</evidence>
<organism evidence="4 5">
    <name type="scientific">Collybiopsis luxurians FD-317 M1</name>
    <dbReference type="NCBI Taxonomy" id="944289"/>
    <lineage>
        <taxon>Eukaryota</taxon>
        <taxon>Fungi</taxon>
        <taxon>Dikarya</taxon>
        <taxon>Basidiomycota</taxon>
        <taxon>Agaricomycotina</taxon>
        <taxon>Agaricomycetes</taxon>
        <taxon>Agaricomycetidae</taxon>
        <taxon>Agaricales</taxon>
        <taxon>Marasmiineae</taxon>
        <taxon>Omphalotaceae</taxon>
        <taxon>Collybiopsis</taxon>
        <taxon>Collybiopsis luxurians</taxon>
    </lineage>
</organism>
<proteinExistence type="inferred from homology"/>
<dbReference type="HOGENOM" id="CLU_042941_8_3_1"/>
<dbReference type="OrthoDB" id="3687641at2759"/>
<name>A0A0D0BT51_9AGAR</name>
<gene>
    <name evidence="4" type="ORF">GYMLUDRAFT_207793</name>
</gene>
<dbReference type="Proteomes" id="UP000053593">
    <property type="component" value="Unassembled WGS sequence"/>
</dbReference>
<dbReference type="InterPro" id="IPR021765">
    <property type="entry name" value="UstYa-like"/>
</dbReference>
<sequence length="160" mass="18538">MTEPKLPSEQVNYSYIDNDYPETYPLDLPLVIMSVEESRHYSISGPDALEEWASSASRGFGYLRLGKEKRRFALSVFHQFHCLRLIRKALDGTYDAGTKGHVQHCLTYLRQMILCHPDLTLEPADIITRDKEVYRSGGNHICRDWSKVYEMMNDNFESSI</sequence>
<comment type="similarity">
    <text evidence="3">Belongs to the ustYa family.</text>
</comment>
<keyword evidence="5" id="KW-1185">Reference proteome</keyword>